<evidence type="ECO:0000256" key="1">
    <source>
        <dbReference type="SAM" id="Coils"/>
    </source>
</evidence>
<feature type="compositionally biased region" description="Low complexity" evidence="2">
    <location>
        <begin position="61"/>
        <end position="72"/>
    </location>
</feature>
<feature type="compositionally biased region" description="Polar residues" evidence="2">
    <location>
        <begin position="38"/>
        <end position="60"/>
    </location>
</feature>
<name>A0A9P6SYI8_9FUNG</name>
<feature type="coiled-coil region" evidence="1">
    <location>
        <begin position="114"/>
        <end position="151"/>
    </location>
</feature>
<sequence length="170" mass="18507">MCQRTICRDCGKFTWTGLSLDEICSCDDDRDSEHPWATLTNESSNNASRGVISTDSTPYTSQSLSGSLSGSQAFTSTTSYPLPQTTSTTAARTDPAGHCIDPSPIEYKLSKISSESAEAAMSRKAQQAAALEELRKIKEKKDRELKGANERALNKLLQGLSGTFRDFGER</sequence>
<comment type="caution">
    <text evidence="3">The sequence shown here is derived from an EMBL/GenBank/DDBJ whole genome shotgun (WGS) entry which is preliminary data.</text>
</comment>
<keyword evidence="1" id="KW-0175">Coiled coil</keyword>
<evidence type="ECO:0000256" key="2">
    <source>
        <dbReference type="SAM" id="MobiDB-lite"/>
    </source>
</evidence>
<feature type="compositionally biased region" description="Polar residues" evidence="2">
    <location>
        <begin position="73"/>
        <end position="91"/>
    </location>
</feature>
<accession>A0A9P6SYI8</accession>
<protein>
    <submittedName>
        <fullName evidence="3">Uncharacterized protein</fullName>
    </submittedName>
</protein>
<dbReference type="Proteomes" id="UP000703661">
    <property type="component" value="Unassembled WGS sequence"/>
</dbReference>
<evidence type="ECO:0000313" key="4">
    <source>
        <dbReference type="Proteomes" id="UP000703661"/>
    </source>
</evidence>
<feature type="region of interest" description="Disordered" evidence="2">
    <location>
        <begin position="36"/>
        <end position="101"/>
    </location>
</feature>
<proteinExistence type="predicted"/>
<dbReference type="EMBL" id="JAAAID010001249">
    <property type="protein sequence ID" value="KAG0010881.1"/>
    <property type="molecule type" value="Genomic_DNA"/>
</dbReference>
<reference evidence="3" key="1">
    <citation type="journal article" date="2020" name="Fungal Divers.">
        <title>Resolving the Mortierellaceae phylogeny through synthesis of multi-gene phylogenetics and phylogenomics.</title>
        <authorList>
            <person name="Vandepol N."/>
            <person name="Liber J."/>
            <person name="Desiro A."/>
            <person name="Na H."/>
            <person name="Kennedy M."/>
            <person name="Barry K."/>
            <person name="Grigoriev I.V."/>
            <person name="Miller A.N."/>
            <person name="O'Donnell K."/>
            <person name="Stajich J.E."/>
            <person name="Bonito G."/>
        </authorList>
    </citation>
    <scope>NUCLEOTIDE SEQUENCE</scope>
    <source>
        <strain evidence="3">NRRL 2769</strain>
    </source>
</reference>
<gene>
    <name evidence="3" type="ORF">BGZ80_001111</name>
</gene>
<keyword evidence="4" id="KW-1185">Reference proteome</keyword>
<evidence type="ECO:0000313" key="3">
    <source>
        <dbReference type="EMBL" id="KAG0010881.1"/>
    </source>
</evidence>
<organism evidence="3 4">
    <name type="scientific">Entomortierella chlamydospora</name>
    <dbReference type="NCBI Taxonomy" id="101097"/>
    <lineage>
        <taxon>Eukaryota</taxon>
        <taxon>Fungi</taxon>
        <taxon>Fungi incertae sedis</taxon>
        <taxon>Mucoromycota</taxon>
        <taxon>Mortierellomycotina</taxon>
        <taxon>Mortierellomycetes</taxon>
        <taxon>Mortierellales</taxon>
        <taxon>Mortierellaceae</taxon>
        <taxon>Entomortierella</taxon>
    </lineage>
</organism>
<dbReference type="AlphaFoldDB" id="A0A9P6SYI8"/>